<dbReference type="SUPFAM" id="SSF54637">
    <property type="entry name" value="Thioesterase/thiol ester dehydrase-isomerase"/>
    <property type="match status" value="1"/>
</dbReference>
<dbReference type="NCBIfam" id="TIGR02799">
    <property type="entry name" value="thio_ybgC"/>
    <property type="match status" value="1"/>
</dbReference>
<dbReference type="InterPro" id="IPR050563">
    <property type="entry name" value="4-hydroxybenzoyl-CoA_TE"/>
</dbReference>
<dbReference type="Pfam" id="PF13279">
    <property type="entry name" value="4HBT_2"/>
    <property type="match status" value="1"/>
</dbReference>
<dbReference type="RefSeq" id="WP_416206342.1">
    <property type="nucleotide sequence ID" value="NZ_JBBKTX010000015.1"/>
</dbReference>
<proteinExistence type="inferred from homology"/>
<accession>A0ABW8NJY4</accession>
<evidence type="ECO:0000256" key="1">
    <source>
        <dbReference type="ARBA" id="ARBA00005953"/>
    </source>
</evidence>
<evidence type="ECO:0000256" key="2">
    <source>
        <dbReference type="ARBA" id="ARBA00022801"/>
    </source>
</evidence>
<reference evidence="3 4" key="1">
    <citation type="submission" date="2024-03" db="EMBL/GenBank/DDBJ databases">
        <title>High-quality draft genome sequence of Oceanobacter sp. wDCs-4.</title>
        <authorList>
            <person name="Dong C."/>
        </authorList>
    </citation>
    <scope>NUCLEOTIDE SEQUENCE [LARGE SCALE GENOMIC DNA]</scope>
    <source>
        <strain evidence="4">wDCs-4</strain>
    </source>
</reference>
<dbReference type="CDD" id="cd00586">
    <property type="entry name" value="4HBT"/>
    <property type="match status" value="1"/>
</dbReference>
<dbReference type="PIRSF" id="PIRSF003230">
    <property type="entry name" value="YbgC"/>
    <property type="match status" value="1"/>
</dbReference>
<name>A0ABW8NJY4_9GAMM</name>
<organism evidence="3 4">
    <name type="scientific">Oceanobacter antarcticus</name>
    <dbReference type="NCBI Taxonomy" id="3133425"/>
    <lineage>
        <taxon>Bacteria</taxon>
        <taxon>Pseudomonadati</taxon>
        <taxon>Pseudomonadota</taxon>
        <taxon>Gammaproteobacteria</taxon>
        <taxon>Oceanospirillales</taxon>
        <taxon>Oceanospirillaceae</taxon>
        <taxon>Oceanobacter</taxon>
    </lineage>
</organism>
<dbReference type="EMBL" id="JBBKTX010000015">
    <property type="protein sequence ID" value="MFK4753285.1"/>
    <property type="molecule type" value="Genomic_DNA"/>
</dbReference>
<dbReference type="PANTHER" id="PTHR31793">
    <property type="entry name" value="4-HYDROXYBENZOYL-COA THIOESTERASE FAMILY MEMBER"/>
    <property type="match status" value="1"/>
</dbReference>
<dbReference type="InterPro" id="IPR014166">
    <property type="entry name" value="Tol-Pal_acyl-CoA_thioesterase"/>
</dbReference>
<keyword evidence="2" id="KW-0378">Hydrolase</keyword>
<evidence type="ECO:0000313" key="4">
    <source>
        <dbReference type="Proteomes" id="UP001620597"/>
    </source>
</evidence>
<gene>
    <name evidence="3" type="primary">ybgC</name>
    <name evidence="3" type="ORF">WG929_12795</name>
</gene>
<dbReference type="NCBIfam" id="TIGR00051">
    <property type="entry name" value="YbgC/FadM family acyl-CoA thioesterase"/>
    <property type="match status" value="1"/>
</dbReference>
<comment type="caution">
    <text evidence="3">The sequence shown here is derived from an EMBL/GenBank/DDBJ whole genome shotgun (WGS) entry which is preliminary data.</text>
</comment>
<evidence type="ECO:0000313" key="3">
    <source>
        <dbReference type="EMBL" id="MFK4753285.1"/>
    </source>
</evidence>
<dbReference type="Gene3D" id="3.10.129.10">
    <property type="entry name" value="Hotdog Thioesterase"/>
    <property type="match status" value="1"/>
</dbReference>
<keyword evidence="4" id="KW-1185">Reference proteome</keyword>
<dbReference type="InterPro" id="IPR006684">
    <property type="entry name" value="YbgC/YbaW"/>
</dbReference>
<comment type="similarity">
    <text evidence="1">Belongs to the 4-hydroxybenzoyl-CoA thioesterase family.</text>
</comment>
<dbReference type="InterPro" id="IPR029069">
    <property type="entry name" value="HotDog_dom_sf"/>
</dbReference>
<sequence>MTRFDWPVRIYIEDTDAGGIVYYANYLRYMERARTEWLRAMAIGQEVLRQQGILFVVTAVEVKYRKPARLDDELNVSVQVDNVGKARLHMSHQVSRINQSGDHELLVEAGVVVAAMNIEGRPVALPPIITTRLQDHQSSSR</sequence>
<dbReference type="Proteomes" id="UP001620597">
    <property type="component" value="Unassembled WGS sequence"/>
</dbReference>
<protein>
    <submittedName>
        <fullName evidence="3">Tol-pal system-associated acyl-CoA thioesterase</fullName>
    </submittedName>
</protein>
<dbReference type="PANTHER" id="PTHR31793:SF37">
    <property type="entry name" value="ACYL-COA THIOESTER HYDROLASE YBGC"/>
    <property type="match status" value="1"/>
</dbReference>